<keyword evidence="11" id="KW-0411">Iron-sulfur</keyword>
<feature type="domain" description="Radical SAM core" evidence="12">
    <location>
        <begin position="96"/>
        <end position="322"/>
    </location>
</feature>
<dbReference type="SUPFAM" id="SSF102114">
    <property type="entry name" value="Radical SAM enzymes"/>
    <property type="match status" value="1"/>
</dbReference>
<organism evidence="13">
    <name type="scientific">uncultured bacterium</name>
    <name type="common">gcode 4</name>
    <dbReference type="NCBI Taxonomy" id="1234023"/>
    <lineage>
        <taxon>Bacteria</taxon>
        <taxon>environmental samples</taxon>
    </lineage>
</organism>
<dbReference type="PANTHER" id="PTHR30544:SF5">
    <property type="entry name" value="RADICAL SAM CORE DOMAIN-CONTAINING PROTEIN"/>
    <property type="match status" value="1"/>
</dbReference>
<evidence type="ECO:0000256" key="5">
    <source>
        <dbReference type="ARBA" id="ARBA00022552"/>
    </source>
</evidence>
<keyword evidence="9" id="KW-0479">Metal-binding</keyword>
<dbReference type="Gene3D" id="3.20.20.70">
    <property type="entry name" value="Aldolase class I"/>
    <property type="match status" value="1"/>
</dbReference>
<evidence type="ECO:0000256" key="2">
    <source>
        <dbReference type="ARBA" id="ARBA00004496"/>
    </source>
</evidence>
<evidence type="ECO:0000259" key="12">
    <source>
        <dbReference type="PROSITE" id="PS51918"/>
    </source>
</evidence>
<comment type="caution">
    <text evidence="13">The sequence shown here is derived from an EMBL/GenBank/DDBJ whole genome shotgun (WGS) entry which is preliminary data.</text>
</comment>
<dbReference type="GO" id="GO:0070475">
    <property type="term" value="P:rRNA base methylation"/>
    <property type="evidence" value="ECO:0007669"/>
    <property type="project" value="InterPro"/>
</dbReference>
<name>K2F9K1_9BACT</name>
<dbReference type="SFLD" id="SFLDS00029">
    <property type="entry name" value="Radical_SAM"/>
    <property type="match status" value="1"/>
</dbReference>
<keyword evidence="6 13" id="KW-0489">Methyltransferase</keyword>
<evidence type="ECO:0000313" key="13">
    <source>
        <dbReference type="EMBL" id="EKE27806.1"/>
    </source>
</evidence>
<accession>K2F9K1</accession>
<dbReference type="EMBL" id="AMFJ01000420">
    <property type="protein sequence ID" value="EKE27806.1"/>
    <property type="molecule type" value="Genomic_DNA"/>
</dbReference>
<evidence type="ECO:0000256" key="9">
    <source>
        <dbReference type="ARBA" id="ARBA00022723"/>
    </source>
</evidence>
<dbReference type="Pfam" id="PF04055">
    <property type="entry name" value="Radical_SAM"/>
    <property type="match status" value="1"/>
</dbReference>
<dbReference type="AlphaFoldDB" id="K2F9K1"/>
<dbReference type="Gene3D" id="1.10.150.530">
    <property type="match status" value="1"/>
</dbReference>
<dbReference type="InterPro" id="IPR027492">
    <property type="entry name" value="RNA_MTrfase_RlmN"/>
</dbReference>
<keyword evidence="10" id="KW-0408">Iron</keyword>
<dbReference type="InterPro" id="IPR058240">
    <property type="entry name" value="rSAM_sf"/>
</dbReference>
<comment type="subcellular location">
    <subcellularLocation>
        <location evidence="2">Cytoplasm</location>
    </subcellularLocation>
</comment>
<evidence type="ECO:0000256" key="6">
    <source>
        <dbReference type="ARBA" id="ARBA00022603"/>
    </source>
</evidence>
<evidence type="ECO:0000256" key="10">
    <source>
        <dbReference type="ARBA" id="ARBA00023004"/>
    </source>
</evidence>
<evidence type="ECO:0000256" key="4">
    <source>
        <dbReference type="ARBA" id="ARBA00022490"/>
    </source>
</evidence>
<keyword evidence="4" id="KW-0963">Cytoplasm</keyword>
<dbReference type="SFLD" id="SFLDF00275">
    <property type="entry name" value="adenosine_C2_methyltransferase"/>
    <property type="match status" value="1"/>
</dbReference>
<evidence type="ECO:0000256" key="1">
    <source>
        <dbReference type="ARBA" id="ARBA00001966"/>
    </source>
</evidence>
<evidence type="ECO:0000256" key="8">
    <source>
        <dbReference type="ARBA" id="ARBA00022691"/>
    </source>
</evidence>
<protein>
    <submittedName>
        <fullName evidence="13">Ribosomal RNA large subunit methyltransferase N</fullName>
    </submittedName>
</protein>
<dbReference type="InterPro" id="IPR004383">
    <property type="entry name" value="rRNA_lsu_MTrfase_RlmN/Cfr"/>
</dbReference>
<proteinExistence type="predicted"/>
<dbReference type="PANTHER" id="PTHR30544">
    <property type="entry name" value="23S RRNA METHYLTRANSFERASE"/>
    <property type="match status" value="1"/>
</dbReference>
<dbReference type="SFLD" id="SFLDG01062">
    <property type="entry name" value="methyltransferase_(Class_A)"/>
    <property type="match status" value="1"/>
</dbReference>
<dbReference type="GO" id="GO:0030488">
    <property type="term" value="P:tRNA methylation"/>
    <property type="evidence" value="ECO:0007669"/>
    <property type="project" value="InterPro"/>
</dbReference>
<dbReference type="PIRSF" id="PIRSF006004">
    <property type="entry name" value="CHP00048"/>
    <property type="match status" value="1"/>
</dbReference>
<dbReference type="GO" id="GO:0051539">
    <property type="term" value="F:4 iron, 4 sulfur cluster binding"/>
    <property type="evidence" value="ECO:0007669"/>
    <property type="project" value="UniProtKB-KW"/>
</dbReference>
<dbReference type="PROSITE" id="PS51918">
    <property type="entry name" value="RADICAL_SAM"/>
    <property type="match status" value="1"/>
</dbReference>
<dbReference type="GO" id="GO:0046872">
    <property type="term" value="F:metal ion binding"/>
    <property type="evidence" value="ECO:0007669"/>
    <property type="project" value="UniProtKB-KW"/>
</dbReference>
<sequence>MYSIHDEENLKRILIENWEKPFRYAQIENAIYKNFIKKYDDITTISKVSKTILNNNFFYSCLKLKKNITSEDWQTTKLLFETTDWNFLEAVIMRHLSWRNTLCVSSQVGCPMACAFCATWKLWFTRNLEFYEIVEQILFASKLLDSEWKNLRNIVYMWMWEPFLNYENVKKSIEIVCSQNKLDFSNRRVTISTCWIVPWIKKFWTDFPQTSLAISLHAATDELRKSIMPCNIMYPLSMLMPALEEYVAKTNKKVFYEYIMIAWVNDSLENAKDLAELLRWKLAHVNFIPYNEGEGDSESEMKSTSKSRIKEFQNILFDVWLQSTIRHTMGDDIDAACWQLATREWRESGDFSSIG</sequence>
<keyword evidence="5" id="KW-0698">rRNA processing</keyword>
<comment type="cofactor">
    <cofactor evidence="1">
        <name>[4Fe-4S] cluster</name>
        <dbReference type="ChEBI" id="CHEBI:49883"/>
    </cofactor>
</comment>
<evidence type="ECO:0000256" key="3">
    <source>
        <dbReference type="ARBA" id="ARBA00022485"/>
    </source>
</evidence>
<dbReference type="InterPro" id="IPR013785">
    <property type="entry name" value="Aldolase_TIM"/>
</dbReference>
<keyword evidence="7 13" id="KW-0808">Transferase</keyword>
<dbReference type="GO" id="GO:0005737">
    <property type="term" value="C:cytoplasm"/>
    <property type="evidence" value="ECO:0007669"/>
    <property type="project" value="UniProtKB-SubCell"/>
</dbReference>
<evidence type="ECO:0000256" key="11">
    <source>
        <dbReference type="ARBA" id="ARBA00023014"/>
    </source>
</evidence>
<keyword evidence="3" id="KW-0004">4Fe-4S</keyword>
<reference evidence="13" key="1">
    <citation type="journal article" date="2012" name="Science">
        <title>Fermentation, hydrogen, and sulfur metabolism in multiple uncultivated bacterial phyla.</title>
        <authorList>
            <person name="Wrighton K.C."/>
            <person name="Thomas B.C."/>
            <person name="Sharon I."/>
            <person name="Miller C.S."/>
            <person name="Castelle C.J."/>
            <person name="VerBerkmoes N.C."/>
            <person name="Wilkins M.J."/>
            <person name="Hettich R.L."/>
            <person name="Lipton M.S."/>
            <person name="Williams K.H."/>
            <person name="Long P.E."/>
            <person name="Banfield J.F."/>
        </authorList>
    </citation>
    <scope>NUCLEOTIDE SEQUENCE [LARGE SCALE GENOMIC DNA]</scope>
</reference>
<dbReference type="InterPro" id="IPR040072">
    <property type="entry name" value="Methyltransferase_A"/>
</dbReference>
<keyword evidence="8" id="KW-0949">S-adenosyl-L-methionine</keyword>
<dbReference type="NCBIfam" id="TIGR00048">
    <property type="entry name" value="rRNA_mod_RlmN"/>
    <property type="match status" value="1"/>
</dbReference>
<gene>
    <name evidence="13" type="ORF">ACD_3C00146G0005</name>
</gene>
<dbReference type="GO" id="GO:0008173">
    <property type="term" value="F:RNA methyltransferase activity"/>
    <property type="evidence" value="ECO:0007669"/>
    <property type="project" value="InterPro"/>
</dbReference>
<dbReference type="InterPro" id="IPR007197">
    <property type="entry name" value="rSAM"/>
</dbReference>
<evidence type="ECO:0000256" key="7">
    <source>
        <dbReference type="ARBA" id="ARBA00022679"/>
    </source>
</evidence>